<evidence type="ECO:0000313" key="7">
    <source>
        <dbReference type="Proteomes" id="UP001206206"/>
    </source>
</evidence>
<evidence type="ECO:0000256" key="1">
    <source>
        <dbReference type="ARBA" id="ARBA00006962"/>
    </source>
</evidence>
<keyword evidence="3 6" id="KW-0808">Transferase</keyword>
<reference evidence="6 7" key="1">
    <citation type="submission" date="2022-06" db="EMBL/GenBank/DDBJ databases">
        <title>Draft genome sequence of type strain Streptomyces rubrisoli DSM 42083.</title>
        <authorList>
            <person name="Duangmal K."/>
            <person name="Klaysubun C."/>
        </authorList>
    </citation>
    <scope>NUCLEOTIDE SEQUENCE [LARGE SCALE GENOMIC DNA]</scope>
    <source>
        <strain evidence="6 7">DSM 42083</strain>
    </source>
</reference>
<accession>A0ABT1P936</accession>
<evidence type="ECO:0000256" key="3">
    <source>
        <dbReference type="ARBA" id="ARBA00022679"/>
    </source>
</evidence>
<dbReference type="GO" id="GO:0016757">
    <property type="term" value="F:glycosyltransferase activity"/>
    <property type="evidence" value="ECO:0007669"/>
    <property type="project" value="UniProtKB-KW"/>
</dbReference>
<comment type="similarity">
    <text evidence="1">Belongs to the glycosyltransferase 28 family.</text>
</comment>
<dbReference type="PANTHER" id="PTHR43025">
    <property type="entry name" value="MONOGALACTOSYLDIACYLGLYCEROL SYNTHASE"/>
    <property type="match status" value="1"/>
</dbReference>
<dbReference type="Pfam" id="PF13692">
    <property type="entry name" value="Glyco_trans_1_4"/>
    <property type="match status" value="1"/>
</dbReference>
<proteinExistence type="inferred from homology"/>
<dbReference type="PANTHER" id="PTHR43025:SF3">
    <property type="entry name" value="MONOGALACTOSYLDIACYLGLYCEROL SYNTHASE 1, CHLOROPLASTIC"/>
    <property type="match status" value="1"/>
</dbReference>
<dbReference type="EMBL" id="JANFNH010000001">
    <property type="protein sequence ID" value="MCQ4040938.1"/>
    <property type="molecule type" value="Genomic_DNA"/>
</dbReference>
<dbReference type="Gene3D" id="3.40.50.2000">
    <property type="entry name" value="Glycogen Phosphorylase B"/>
    <property type="match status" value="1"/>
</dbReference>
<dbReference type="InterPro" id="IPR009695">
    <property type="entry name" value="Diacylglyc_glucosyltr_N"/>
</dbReference>
<feature type="domain" description="Diacylglycerol glucosyltransferase N-terminal" evidence="5">
    <location>
        <begin position="35"/>
        <end position="180"/>
    </location>
</feature>
<organism evidence="6 7">
    <name type="scientific">Streptantibioticus rubrisoli</name>
    <dbReference type="NCBI Taxonomy" id="1387313"/>
    <lineage>
        <taxon>Bacteria</taxon>
        <taxon>Bacillati</taxon>
        <taxon>Actinomycetota</taxon>
        <taxon>Actinomycetes</taxon>
        <taxon>Kitasatosporales</taxon>
        <taxon>Streptomycetaceae</taxon>
        <taxon>Streptantibioticus</taxon>
    </lineage>
</organism>
<name>A0ABT1P936_9ACTN</name>
<dbReference type="SUPFAM" id="SSF53756">
    <property type="entry name" value="UDP-Glycosyltransferase/glycogen phosphorylase"/>
    <property type="match status" value="1"/>
</dbReference>
<evidence type="ECO:0000259" key="5">
    <source>
        <dbReference type="Pfam" id="PF06925"/>
    </source>
</evidence>
<dbReference type="Pfam" id="PF06925">
    <property type="entry name" value="MGDG_synth"/>
    <property type="match status" value="1"/>
</dbReference>
<dbReference type="RefSeq" id="WP_255924871.1">
    <property type="nucleotide sequence ID" value="NZ_JANFNH010000001.1"/>
</dbReference>
<comment type="caution">
    <text evidence="6">The sequence shown here is derived from an EMBL/GenBank/DDBJ whole genome shotgun (WGS) entry which is preliminary data.</text>
</comment>
<feature type="region of interest" description="Disordered" evidence="4">
    <location>
        <begin position="394"/>
        <end position="414"/>
    </location>
</feature>
<dbReference type="Proteomes" id="UP001206206">
    <property type="component" value="Unassembled WGS sequence"/>
</dbReference>
<dbReference type="InterPro" id="IPR050519">
    <property type="entry name" value="Glycosyltransf_28_UgtP"/>
</dbReference>
<dbReference type="EC" id="2.4.-.-" evidence="6"/>
<evidence type="ECO:0000313" key="6">
    <source>
        <dbReference type="EMBL" id="MCQ4040938.1"/>
    </source>
</evidence>
<keyword evidence="7" id="KW-1185">Reference proteome</keyword>
<evidence type="ECO:0000256" key="4">
    <source>
        <dbReference type="SAM" id="MobiDB-lite"/>
    </source>
</evidence>
<gene>
    <name evidence="6" type="ORF">NON19_02565</name>
</gene>
<evidence type="ECO:0000256" key="2">
    <source>
        <dbReference type="ARBA" id="ARBA00022676"/>
    </source>
</evidence>
<protein>
    <submittedName>
        <fullName evidence="6">Glycosyltransferase</fullName>
        <ecNumber evidence="6">2.4.-.-</ecNumber>
    </submittedName>
</protein>
<sequence length="414" mass="44674">MDVLQHASPDHAHQDSRPQPPLRALVITGSVGAGHNGAATELVRRLAAHGIEATYRDYLDALPRRYRRLLRDGYAFSATRAPWAFDWLFRSEERDSTVRALTMRLCRLACRELARWLGQEYDVVVTTFPFAAQSLGMLKEDGTLTAPAVCYLTDPAPHRLWVHPRLDAHLTVTQATAAEGSARYGVPMTAAGPLAPEVFGTPVDPADRRALRAELGVPADRRMALLVTGSMGLGDVMASVRAVRAAPGTVPVVLCGRNQRLRQRVAGLPGVVALGWRDDVPRLMSAADVLVHNAGGLSLTEALVAGLPAVSYEVLSGHGRANAATLARAGLAPWPRTPAGLAEALAEQTARGRVRLPVVPAHQQAAHVVAELARRRRDEGRGVHVAAPVRRRLPRPWRRQVDATAPNASSHKPS</sequence>
<keyword evidence="2 6" id="KW-0328">Glycosyltransferase</keyword>